<dbReference type="GeneID" id="93653033"/>
<dbReference type="OrthoDB" id="4072599at2759"/>
<evidence type="ECO:0000313" key="1">
    <source>
        <dbReference type="EMBL" id="KAG5418075.1"/>
    </source>
</evidence>
<organism evidence="1 2">
    <name type="scientific">Candida metapsilosis</name>
    <dbReference type="NCBI Taxonomy" id="273372"/>
    <lineage>
        <taxon>Eukaryota</taxon>
        <taxon>Fungi</taxon>
        <taxon>Dikarya</taxon>
        <taxon>Ascomycota</taxon>
        <taxon>Saccharomycotina</taxon>
        <taxon>Pichiomycetes</taxon>
        <taxon>Debaryomycetaceae</taxon>
        <taxon>Candida/Lodderomyces clade</taxon>
        <taxon>Candida</taxon>
    </lineage>
</organism>
<gene>
    <name evidence="1" type="ORF">I9W82_004404</name>
</gene>
<sequence length="192" mass="22426">MWPFSRTNGDSSTSSGLGDGLPAELKAFLVKENTQVKQFGPTESTKFEALPHDKQVYNKLQRLPQMTETEVYELQEFKNKNQLHKVVSINCAEIEYNLHQCYEQFSTIRNMFQYPCFKQQNEVRSCKNLQTDGLKVLHYRDCYNMEQCTAMKSFVDQVFVKNFGELGEASGSEEKIDAYYHDLNDGFRYFWS</sequence>
<dbReference type="Proteomes" id="UP000669133">
    <property type="component" value="Unassembled WGS sequence"/>
</dbReference>
<proteinExistence type="predicted"/>
<evidence type="ECO:0000313" key="2">
    <source>
        <dbReference type="Proteomes" id="UP000669133"/>
    </source>
</evidence>
<keyword evidence="2" id="KW-1185">Reference proteome</keyword>
<protein>
    <submittedName>
        <fullName evidence="1">Uncharacterized protein</fullName>
    </submittedName>
</protein>
<dbReference type="RefSeq" id="XP_067547191.1">
    <property type="nucleotide sequence ID" value="XM_067693473.1"/>
</dbReference>
<name>A0A8H7ZA57_9ASCO</name>
<comment type="caution">
    <text evidence="1">The sequence shown here is derived from an EMBL/GenBank/DDBJ whole genome shotgun (WGS) entry which is preliminary data.</text>
</comment>
<reference evidence="1 2" key="1">
    <citation type="submission" date="2020-12" db="EMBL/GenBank/DDBJ databases">
        <title>Effect of drift, selection, and recombination on the evolution of hybrid genomes in Candida yeast pathogens.</title>
        <authorList>
            <person name="Mixao V."/>
            <person name="Ksiezopolska E."/>
            <person name="Saus E."/>
            <person name="Boekhout T."/>
            <person name="Gacser A."/>
            <person name="Gabaldon T."/>
        </authorList>
    </citation>
    <scope>NUCLEOTIDE SEQUENCE [LARGE SCALE GENOMIC DNA]</scope>
    <source>
        <strain evidence="1 2">BP57</strain>
    </source>
</reference>
<dbReference type="EMBL" id="JAEOAQ010000006">
    <property type="protein sequence ID" value="KAG5418075.1"/>
    <property type="molecule type" value="Genomic_DNA"/>
</dbReference>
<accession>A0A8H7ZA57</accession>
<dbReference type="AlphaFoldDB" id="A0A8H7ZA57"/>